<dbReference type="InterPro" id="IPR018114">
    <property type="entry name" value="TRYPSIN_HIS"/>
</dbReference>
<evidence type="ECO:0000313" key="4">
    <source>
        <dbReference type="EMBL" id="GAA4626444.1"/>
    </source>
</evidence>
<feature type="region of interest" description="Disordered" evidence="2">
    <location>
        <begin position="23"/>
        <end position="98"/>
    </location>
</feature>
<dbReference type="SUPFAM" id="SSF50494">
    <property type="entry name" value="Trypsin-like serine proteases"/>
    <property type="match status" value="1"/>
</dbReference>
<dbReference type="PANTHER" id="PTHR15462:SF19">
    <property type="entry name" value="PEPTIDASE S1 DOMAIN-CONTAINING PROTEIN"/>
    <property type="match status" value="1"/>
</dbReference>
<dbReference type="PANTHER" id="PTHR15462">
    <property type="entry name" value="SERINE PROTEASE"/>
    <property type="match status" value="1"/>
</dbReference>
<evidence type="ECO:0000256" key="2">
    <source>
        <dbReference type="SAM" id="MobiDB-lite"/>
    </source>
</evidence>
<gene>
    <name evidence="4" type="ORF">GCM10023196_034720</name>
</gene>
<accession>A0ABP8UBE5</accession>
<dbReference type="InterPro" id="IPR009003">
    <property type="entry name" value="Peptidase_S1_PA"/>
</dbReference>
<evidence type="ECO:0000256" key="1">
    <source>
        <dbReference type="ARBA" id="ARBA00022729"/>
    </source>
</evidence>
<protein>
    <recommendedName>
        <fullName evidence="6">Peptidase</fullName>
    </recommendedName>
</protein>
<keyword evidence="5" id="KW-1185">Reference proteome</keyword>
<dbReference type="RefSeq" id="WP_345431859.1">
    <property type="nucleotide sequence ID" value="NZ_BAABHK010000004.1"/>
</dbReference>
<comment type="caution">
    <text evidence="4">The sequence shown here is derived from an EMBL/GenBank/DDBJ whole genome shotgun (WGS) entry which is preliminary data.</text>
</comment>
<dbReference type="EMBL" id="BAABHK010000004">
    <property type="protein sequence ID" value="GAA4626444.1"/>
    <property type="molecule type" value="Genomic_DNA"/>
</dbReference>
<proteinExistence type="predicted"/>
<sequence>MKNSPRLAAVSAAVGALLSVPPAHAAQADPARPGLRAAAPSGSDRTGHHPVREGRRGAPGRPGASSDRARTVVPGLPGASLPVRSGGPALDAQDVSPAVHPMAASRIARDRLERWWTPDRMRRADPLDDLAAVPMTWRPVPAGRPSETPATTPSTGAAWVSGGKVAQTAGRVFFTYQGHPASCSGDAVTSANQSTVITAGHCVRLDGAWHTDWVFVPGYHDGQAPYGKWTAVRTLTTAQWEAREDLDYDVGVATVAPLNGRRLTSVVGGQGIAFNQSRHRPMHAFGYPAEAPYDGSKLTYCSGTPKDDPGKTHDLGLTCNMTSGSSGGPWFLSFDEKTGVGTQTSVNSFKYDAMPNVMFGPYFGTAAKALYDKAQNT</sequence>
<feature type="chain" id="PRO_5046887050" description="Peptidase" evidence="3">
    <location>
        <begin position="26"/>
        <end position="377"/>
    </location>
</feature>
<dbReference type="InterPro" id="IPR050966">
    <property type="entry name" value="Glutamyl_endopeptidase"/>
</dbReference>
<reference evidence="5" key="1">
    <citation type="journal article" date="2019" name="Int. J. Syst. Evol. Microbiol.">
        <title>The Global Catalogue of Microorganisms (GCM) 10K type strain sequencing project: providing services to taxonomists for standard genome sequencing and annotation.</title>
        <authorList>
            <consortium name="The Broad Institute Genomics Platform"/>
            <consortium name="The Broad Institute Genome Sequencing Center for Infectious Disease"/>
            <person name="Wu L."/>
            <person name="Ma J."/>
        </authorList>
    </citation>
    <scope>NUCLEOTIDE SEQUENCE [LARGE SCALE GENOMIC DNA]</scope>
    <source>
        <strain evidence="5">JCM 17939</strain>
    </source>
</reference>
<keyword evidence="1 3" id="KW-0732">Signal</keyword>
<feature type="compositionally biased region" description="Basic and acidic residues" evidence="2">
    <location>
        <begin position="45"/>
        <end position="56"/>
    </location>
</feature>
<evidence type="ECO:0000313" key="5">
    <source>
        <dbReference type="Proteomes" id="UP001501442"/>
    </source>
</evidence>
<dbReference type="PROSITE" id="PS00134">
    <property type="entry name" value="TRYPSIN_HIS"/>
    <property type="match status" value="1"/>
</dbReference>
<dbReference type="InterPro" id="IPR043504">
    <property type="entry name" value="Peptidase_S1_PA_chymotrypsin"/>
</dbReference>
<organism evidence="4 5">
    <name type="scientific">Actinoallomurus vinaceus</name>
    <dbReference type="NCBI Taxonomy" id="1080074"/>
    <lineage>
        <taxon>Bacteria</taxon>
        <taxon>Bacillati</taxon>
        <taxon>Actinomycetota</taxon>
        <taxon>Actinomycetes</taxon>
        <taxon>Streptosporangiales</taxon>
        <taxon>Thermomonosporaceae</taxon>
        <taxon>Actinoallomurus</taxon>
    </lineage>
</organism>
<evidence type="ECO:0000256" key="3">
    <source>
        <dbReference type="SAM" id="SignalP"/>
    </source>
</evidence>
<feature type="region of interest" description="Disordered" evidence="2">
    <location>
        <begin position="138"/>
        <end position="158"/>
    </location>
</feature>
<name>A0ABP8UBE5_9ACTN</name>
<dbReference type="Gene3D" id="2.40.10.10">
    <property type="entry name" value="Trypsin-like serine proteases"/>
    <property type="match status" value="2"/>
</dbReference>
<feature type="signal peptide" evidence="3">
    <location>
        <begin position="1"/>
        <end position="25"/>
    </location>
</feature>
<dbReference type="Proteomes" id="UP001501442">
    <property type="component" value="Unassembled WGS sequence"/>
</dbReference>
<evidence type="ECO:0008006" key="6">
    <source>
        <dbReference type="Google" id="ProtNLM"/>
    </source>
</evidence>